<dbReference type="AlphaFoldDB" id="A0A7R8X0K2"/>
<protein>
    <recommendedName>
        <fullName evidence="7">GCS light chain</fullName>
    </recommendedName>
    <alternativeName>
        <fullName evidence="5">Gamma-ECS regulatory subunit</fullName>
    </alternativeName>
    <alternativeName>
        <fullName evidence="8">Gamma-glutamylcysteine synthetase regulatory subunit</fullName>
    </alternativeName>
    <alternativeName>
        <fullName evidence="6">Glutamate--cysteine ligase modifier subunit</fullName>
    </alternativeName>
</protein>
<dbReference type="UniPathway" id="UPA00142">
    <property type="reaction ID" value="UER00209"/>
</dbReference>
<dbReference type="Pfam" id="PF00248">
    <property type="entry name" value="Aldo_ket_red"/>
    <property type="match status" value="1"/>
</dbReference>
<dbReference type="Proteomes" id="UP000677054">
    <property type="component" value="Unassembled WGS sequence"/>
</dbReference>
<dbReference type="Gene3D" id="3.20.20.100">
    <property type="entry name" value="NADP-dependent oxidoreductase domain"/>
    <property type="match status" value="1"/>
</dbReference>
<evidence type="ECO:0000256" key="5">
    <source>
        <dbReference type="ARBA" id="ARBA00030406"/>
    </source>
</evidence>
<dbReference type="OrthoDB" id="5596051at2759"/>
<name>A0A7R8X0K2_9CRUS</name>
<dbReference type="EMBL" id="LR899553">
    <property type="protein sequence ID" value="CAD7240494.1"/>
    <property type="molecule type" value="Genomic_DNA"/>
</dbReference>
<feature type="non-terminal residue" evidence="10">
    <location>
        <position position="1"/>
    </location>
</feature>
<dbReference type="SUPFAM" id="SSF51430">
    <property type="entry name" value="NAD(P)-linked oxidoreductase"/>
    <property type="match status" value="1"/>
</dbReference>
<comment type="similarity">
    <text evidence="2">Belongs to the aldo/keto reductase family. Glutamate--cysteine ligase light chain subfamily.</text>
</comment>
<comment type="subunit">
    <text evidence="3">Heterodimer of a catalytic heavy chain and a regulatory light chain.</text>
</comment>
<dbReference type="EMBL" id="CAJPEV010000036">
    <property type="protein sequence ID" value="CAG0879265.1"/>
    <property type="molecule type" value="Genomic_DNA"/>
</dbReference>
<comment type="pathway">
    <text evidence="1">Sulfur metabolism; glutathione biosynthesis; glutathione from L-cysteine and L-glutamate: step 1/2.</text>
</comment>
<dbReference type="InterPro" id="IPR036812">
    <property type="entry name" value="NAD(P)_OxRdtase_dom_sf"/>
</dbReference>
<gene>
    <name evidence="10" type="ORF">DSTB1V02_LOCUS515</name>
</gene>
<dbReference type="GO" id="GO:0017109">
    <property type="term" value="C:glutamate-cysteine ligase complex"/>
    <property type="evidence" value="ECO:0007669"/>
    <property type="project" value="TreeGrafter"/>
</dbReference>
<evidence type="ECO:0000256" key="7">
    <source>
        <dbReference type="ARBA" id="ARBA00031732"/>
    </source>
</evidence>
<evidence type="ECO:0000313" key="11">
    <source>
        <dbReference type="Proteomes" id="UP000677054"/>
    </source>
</evidence>
<evidence type="ECO:0000256" key="8">
    <source>
        <dbReference type="ARBA" id="ARBA00032926"/>
    </source>
</evidence>
<sequence length="200" mass="23129">MDKGGNENRLVIESGNTLDMSFLKRRALTGAEELYQALTFVLRCKSVASLDGIKRITCQQKEDQKNPQDRSALRITLKLFPFKLRRGFISEALENVLQILQIEYVESLVLTLPMDRDYEATFENIKLFWEEMQLLNKSGKTITLGISDLTHELLQELYDWAEVKPRTLQINLANCCVVPPEIREFAEENHIQILTHTDEQ</sequence>
<dbReference type="InterPro" id="IPR032963">
    <property type="entry name" value="Gclm"/>
</dbReference>
<reference evidence="10" key="1">
    <citation type="submission" date="2020-11" db="EMBL/GenBank/DDBJ databases">
        <authorList>
            <person name="Tran Van P."/>
        </authorList>
    </citation>
    <scope>NUCLEOTIDE SEQUENCE</scope>
</reference>
<dbReference type="GO" id="GO:0006750">
    <property type="term" value="P:glutathione biosynthetic process"/>
    <property type="evidence" value="ECO:0007669"/>
    <property type="project" value="UniProtKB-UniPathway"/>
</dbReference>
<dbReference type="GO" id="GO:0030234">
    <property type="term" value="F:enzyme regulator activity"/>
    <property type="evidence" value="ECO:0007669"/>
    <property type="project" value="TreeGrafter"/>
</dbReference>
<evidence type="ECO:0000256" key="3">
    <source>
        <dbReference type="ARBA" id="ARBA00011532"/>
    </source>
</evidence>
<dbReference type="GO" id="GO:0035226">
    <property type="term" value="F:glutamate-cysteine ligase catalytic subunit binding"/>
    <property type="evidence" value="ECO:0007669"/>
    <property type="project" value="InterPro"/>
</dbReference>
<accession>A0A7R8X0K2</accession>
<evidence type="ECO:0000259" key="9">
    <source>
        <dbReference type="Pfam" id="PF00248"/>
    </source>
</evidence>
<organism evidence="10">
    <name type="scientific">Darwinula stevensoni</name>
    <dbReference type="NCBI Taxonomy" id="69355"/>
    <lineage>
        <taxon>Eukaryota</taxon>
        <taxon>Metazoa</taxon>
        <taxon>Ecdysozoa</taxon>
        <taxon>Arthropoda</taxon>
        <taxon>Crustacea</taxon>
        <taxon>Oligostraca</taxon>
        <taxon>Ostracoda</taxon>
        <taxon>Podocopa</taxon>
        <taxon>Podocopida</taxon>
        <taxon>Darwinulocopina</taxon>
        <taxon>Darwinuloidea</taxon>
        <taxon>Darwinulidae</taxon>
        <taxon>Darwinula</taxon>
    </lineage>
</organism>
<evidence type="ECO:0000256" key="6">
    <source>
        <dbReference type="ARBA" id="ARBA00031154"/>
    </source>
</evidence>
<dbReference type="PANTHER" id="PTHR13295:SF4">
    <property type="entry name" value="GLUTAMATE--CYSTEINE LIGASE REGULATORY SUBUNIT"/>
    <property type="match status" value="1"/>
</dbReference>
<feature type="domain" description="NADP-dependent oxidoreductase" evidence="9">
    <location>
        <begin position="66"/>
        <end position="195"/>
    </location>
</feature>
<dbReference type="InterPro" id="IPR023210">
    <property type="entry name" value="NADP_OxRdtase_dom"/>
</dbReference>
<evidence type="ECO:0000256" key="1">
    <source>
        <dbReference type="ARBA" id="ARBA00005006"/>
    </source>
</evidence>
<dbReference type="PANTHER" id="PTHR13295">
    <property type="entry name" value="GLUTAMATE CYSTEINE LIGASE REGULATORY SUBUNIT"/>
    <property type="match status" value="1"/>
</dbReference>
<evidence type="ECO:0000256" key="2">
    <source>
        <dbReference type="ARBA" id="ARBA00008612"/>
    </source>
</evidence>
<evidence type="ECO:0000313" key="10">
    <source>
        <dbReference type="EMBL" id="CAD7240494.1"/>
    </source>
</evidence>
<proteinExistence type="inferred from homology"/>
<keyword evidence="4" id="KW-0317">Glutathione biosynthesis</keyword>
<evidence type="ECO:0000256" key="4">
    <source>
        <dbReference type="ARBA" id="ARBA00022684"/>
    </source>
</evidence>
<keyword evidence="11" id="KW-1185">Reference proteome</keyword>